<name>A0A914M4V6_MELIC</name>
<feature type="region of interest" description="Disordered" evidence="1">
    <location>
        <begin position="230"/>
        <end position="260"/>
    </location>
</feature>
<evidence type="ECO:0000256" key="1">
    <source>
        <dbReference type="SAM" id="MobiDB-lite"/>
    </source>
</evidence>
<dbReference type="SMART" id="SM00473">
    <property type="entry name" value="PAN_AP"/>
    <property type="match status" value="1"/>
</dbReference>
<organism evidence="3 4">
    <name type="scientific">Meloidogyne incognita</name>
    <name type="common">Southern root-knot nematode worm</name>
    <name type="synonym">Oxyuris incognita</name>
    <dbReference type="NCBI Taxonomy" id="6306"/>
    <lineage>
        <taxon>Eukaryota</taxon>
        <taxon>Metazoa</taxon>
        <taxon>Ecdysozoa</taxon>
        <taxon>Nematoda</taxon>
        <taxon>Chromadorea</taxon>
        <taxon>Rhabditida</taxon>
        <taxon>Tylenchina</taxon>
        <taxon>Tylenchomorpha</taxon>
        <taxon>Tylenchoidea</taxon>
        <taxon>Meloidogynidae</taxon>
        <taxon>Meloidogyninae</taxon>
        <taxon>Meloidogyne</taxon>
        <taxon>Meloidogyne incognita group</taxon>
    </lineage>
</organism>
<dbReference type="SUPFAM" id="SSF57414">
    <property type="entry name" value="Hairpin loop containing domain-like"/>
    <property type="match status" value="1"/>
</dbReference>
<dbReference type="InterPro" id="IPR003609">
    <property type="entry name" value="Pan_app"/>
</dbReference>
<protein>
    <submittedName>
        <fullName evidence="4">Apple domain-containing protein</fullName>
    </submittedName>
</protein>
<feature type="region of interest" description="Disordered" evidence="1">
    <location>
        <begin position="150"/>
        <end position="201"/>
    </location>
</feature>
<evidence type="ECO:0000259" key="2">
    <source>
        <dbReference type="PROSITE" id="PS50948"/>
    </source>
</evidence>
<dbReference type="WBParaSite" id="Minc3s01162g21299">
    <property type="protein sequence ID" value="Minc3s01162g21299"/>
    <property type="gene ID" value="Minc3s01162g21299"/>
</dbReference>
<sequence>MYYNYYYYSSLTLLITVLIQRAKTTTEWFGDARAHMNPPQQPPFYDIVYDESDCPFGLESHAIPEYVYFGEMIGAKPVREHSLCLQFCLETTKCKAVNYFESIGGKKINKTKKTGFCELLVETQYDNPRLMRPFRKATYYEKIKCRTSVEGEEATDEGQQPFEFNSSKGKDLLLQQTSPSPSSVERRWLMTGGGGGIKNENIGKLMTTINNNEENNNKKSGERNNKIKNNLKESSEKMIGSTTTPIPSNKELERQNQENERKLALRKLSKKIHEFSLLLRSK</sequence>
<proteinExistence type="predicted"/>
<dbReference type="AlphaFoldDB" id="A0A914M4V6"/>
<keyword evidence="3" id="KW-1185">Reference proteome</keyword>
<accession>A0A914M4V6</accession>
<dbReference type="PROSITE" id="PS50948">
    <property type="entry name" value="PAN"/>
    <property type="match status" value="1"/>
</dbReference>
<evidence type="ECO:0000313" key="3">
    <source>
        <dbReference type="Proteomes" id="UP000887563"/>
    </source>
</evidence>
<dbReference type="Proteomes" id="UP000887563">
    <property type="component" value="Unplaced"/>
</dbReference>
<feature type="compositionally biased region" description="Basic and acidic residues" evidence="1">
    <location>
        <begin position="250"/>
        <end position="260"/>
    </location>
</feature>
<dbReference type="Pfam" id="PF00024">
    <property type="entry name" value="PAN_1"/>
    <property type="match status" value="1"/>
</dbReference>
<evidence type="ECO:0000313" key="4">
    <source>
        <dbReference type="WBParaSite" id="Minc3s01162g21299"/>
    </source>
</evidence>
<reference evidence="4" key="1">
    <citation type="submission" date="2022-11" db="UniProtKB">
        <authorList>
            <consortium name="WormBaseParasite"/>
        </authorList>
    </citation>
    <scope>IDENTIFICATION</scope>
</reference>
<feature type="domain" description="Apple" evidence="2">
    <location>
        <begin position="54"/>
        <end position="145"/>
    </location>
</feature>